<dbReference type="OrthoDB" id="10250990at2759"/>
<dbReference type="Gene3D" id="3.80.10.10">
    <property type="entry name" value="Ribonuclease Inhibitor"/>
    <property type="match status" value="1"/>
</dbReference>
<keyword evidence="1" id="KW-0433">Leucine-rich repeat</keyword>
<dbReference type="PROSITE" id="PS51450">
    <property type="entry name" value="LRR"/>
    <property type="match status" value="2"/>
</dbReference>
<proteinExistence type="predicted"/>
<dbReference type="Pfam" id="PF12799">
    <property type="entry name" value="LRR_4"/>
    <property type="match status" value="1"/>
</dbReference>
<dbReference type="SUPFAM" id="SSF52075">
    <property type="entry name" value="Outer arm dynein light chain 1"/>
    <property type="match status" value="1"/>
</dbReference>
<dbReference type="InterPro" id="IPR001611">
    <property type="entry name" value="Leu-rich_rpt"/>
</dbReference>
<dbReference type="AlphaFoldDB" id="X6NTI2"/>
<reference evidence="3 4" key="1">
    <citation type="journal article" date="2013" name="Curr. Biol.">
        <title>The Genome of the Foraminiferan Reticulomyxa filosa.</title>
        <authorList>
            <person name="Glockner G."/>
            <person name="Hulsmann N."/>
            <person name="Schleicher M."/>
            <person name="Noegel A.A."/>
            <person name="Eichinger L."/>
            <person name="Gallinger C."/>
            <person name="Pawlowski J."/>
            <person name="Sierra R."/>
            <person name="Euteneuer U."/>
            <person name="Pillet L."/>
            <person name="Moustafa A."/>
            <person name="Platzer M."/>
            <person name="Groth M."/>
            <person name="Szafranski K."/>
            <person name="Schliwa M."/>
        </authorList>
    </citation>
    <scope>NUCLEOTIDE SEQUENCE [LARGE SCALE GENOMIC DNA]</scope>
</reference>
<dbReference type="InterPro" id="IPR025875">
    <property type="entry name" value="Leu-rich_rpt_4"/>
</dbReference>
<keyword evidence="2" id="KW-0677">Repeat</keyword>
<gene>
    <name evidence="3" type="ORF">RFI_07827</name>
</gene>
<dbReference type="InterPro" id="IPR032675">
    <property type="entry name" value="LRR_dom_sf"/>
</dbReference>
<accession>X6NTI2</accession>
<comment type="caution">
    <text evidence="3">The sequence shown here is derived from an EMBL/GenBank/DDBJ whole genome shotgun (WGS) entry which is preliminary data.</text>
</comment>
<sequence length="179" mass="20856">MFQNNSKLSGSIALLKMDFNYDKAQIFLKRVMFLLTSVAVLFALLDYCWGLTNIDRLFRAEHNDGILSTLEEITLHQQNIEKIELIHNCCKNLKILYLQNNLISKIENLTKLIRLEYLNLALNNIQCIQGLGSCENLRKLDLTVNFIDLDAFQESVEHLRLCPNLVELLRKLFICNYFD</sequence>
<evidence type="ECO:0000256" key="1">
    <source>
        <dbReference type="ARBA" id="ARBA00022614"/>
    </source>
</evidence>
<evidence type="ECO:0000256" key="2">
    <source>
        <dbReference type="ARBA" id="ARBA00022737"/>
    </source>
</evidence>
<evidence type="ECO:0000313" key="3">
    <source>
        <dbReference type="EMBL" id="ETO29296.1"/>
    </source>
</evidence>
<protein>
    <submittedName>
        <fullName evidence="3">Leucine Rich Repeat family protein</fullName>
    </submittedName>
</protein>
<keyword evidence="4" id="KW-1185">Reference proteome</keyword>
<dbReference type="PANTHER" id="PTHR45973:SF32">
    <property type="entry name" value="DYNEIN ASSEMBLY FACTOR 1, AXONEMAL HOMOLOG"/>
    <property type="match status" value="1"/>
</dbReference>
<dbReference type="SMART" id="SM00365">
    <property type="entry name" value="LRR_SD22"/>
    <property type="match status" value="2"/>
</dbReference>
<evidence type="ECO:0000313" key="4">
    <source>
        <dbReference type="Proteomes" id="UP000023152"/>
    </source>
</evidence>
<organism evidence="3 4">
    <name type="scientific">Reticulomyxa filosa</name>
    <dbReference type="NCBI Taxonomy" id="46433"/>
    <lineage>
        <taxon>Eukaryota</taxon>
        <taxon>Sar</taxon>
        <taxon>Rhizaria</taxon>
        <taxon>Retaria</taxon>
        <taxon>Foraminifera</taxon>
        <taxon>Monothalamids</taxon>
        <taxon>Reticulomyxidae</taxon>
        <taxon>Reticulomyxa</taxon>
    </lineage>
</organism>
<dbReference type="Proteomes" id="UP000023152">
    <property type="component" value="Unassembled WGS sequence"/>
</dbReference>
<name>X6NTI2_RETFI</name>
<dbReference type="PANTHER" id="PTHR45973">
    <property type="entry name" value="PROTEIN PHOSPHATASE 1 REGULATORY SUBUNIT SDS22-RELATED"/>
    <property type="match status" value="1"/>
</dbReference>
<dbReference type="EMBL" id="ASPP01006132">
    <property type="protein sequence ID" value="ETO29296.1"/>
    <property type="molecule type" value="Genomic_DNA"/>
</dbReference>
<dbReference type="InterPro" id="IPR050576">
    <property type="entry name" value="Cilia_flagella_integrity"/>
</dbReference>